<evidence type="ECO:0000313" key="2">
    <source>
        <dbReference type="EMBL" id="AIQ89420.1"/>
    </source>
</evidence>
<sequence>MGTRAGPRSTGRPLDRKTLFHLDQDEQRSVRRRGARWSRDVAPDTRDEGRRFRHPRRGRR</sequence>
<proteinExistence type="predicted"/>
<evidence type="ECO:0000313" key="3">
    <source>
        <dbReference type="Proteomes" id="UP000029492"/>
    </source>
</evidence>
<feature type="compositionally biased region" description="Basic residues" evidence="1">
    <location>
        <begin position="51"/>
        <end position="60"/>
    </location>
</feature>
<dbReference type="HOGENOM" id="CLU_2936333_0_0_5"/>
<keyword evidence="3" id="KW-1185">Reference proteome</keyword>
<reference evidence="2 3" key="1">
    <citation type="journal article" date="2014" name="PLoS ONE">
        <title>Genome Information of Methylobacterium oryzae, a Plant-Probiotic Methylotroph in the Phyllosphere.</title>
        <authorList>
            <person name="Kwak M.J."/>
            <person name="Jeong H."/>
            <person name="Madhaiyan M."/>
            <person name="Lee Y."/>
            <person name="Sa T.M."/>
            <person name="Oh T.K."/>
            <person name="Kim J.F."/>
        </authorList>
    </citation>
    <scope>NUCLEOTIDE SEQUENCE [LARGE SCALE GENOMIC DNA]</scope>
    <source>
        <strain evidence="2 3">CBMB20</strain>
    </source>
</reference>
<organism evidence="2 3">
    <name type="scientific">Methylobacterium oryzae CBMB20</name>
    <dbReference type="NCBI Taxonomy" id="693986"/>
    <lineage>
        <taxon>Bacteria</taxon>
        <taxon>Pseudomonadati</taxon>
        <taxon>Pseudomonadota</taxon>
        <taxon>Alphaproteobacteria</taxon>
        <taxon>Hyphomicrobiales</taxon>
        <taxon>Methylobacteriaceae</taxon>
        <taxon>Methylobacterium</taxon>
    </lineage>
</organism>
<name>A0A089NSD1_9HYPH</name>
<feature type="compositionally biased region" description="Basic and acidic residues" evidence="1">
    <location>
        <begin position="37"/>
        <end position="50"/>
    </location>
</feature>
<dbReference type="STRING" id="693986.MOC_1665"/>
<dbReference type="Proteomes" id="UP000029492">
    <property type="component" value="Chromosome"/>
</dbReference>
<gene>
    <name evidence="2" type="ORF">MOC_1665</name>
</gene>
<feature type="region of interest" description="Disordered" evidence="1">
    <location>
        <begin position="1"/>
        <end position="60"/>
    </location>
</feature>
<evidence type="ECO:0000256" key="1">
    <source>
        <dbReference type="SAM" id="MobiDB-lite"/>
    </source>
</evidence>
<dbReference type="AlphaFoldDB" id="A0A089NSD1"/>
<dbReference type="KEGG" id="mor:MOC_1665"/>
<protein>
    <submittedName>
        <fullName evidence="2">Protein of unassigned function</fullName>
    </submittedName>
</protein>
<feature type="compositionally biased region" description="Basic and acidic residues" evidence="1">
    <location>
        <begin position="13"/>
        <end position="29"/>
    </location>
</feature>
<accession>A0A089NSD1</accession>
<dbReference type="EMBL" id="CP003811">
    <property type="protein sequence ID" value="AIQ89420.1"/>
    <property type="molecule type" value="Genomic_DNA"/>
</dbReference>